<feature type="region of interest" description="Disordered" evidence="1">
    <location>
        <begin position="361"/>
        <end position="411"/>
    </location>
</feature>
<name>W6AFB2_9MOLU</name>
<evidence type="ECO:0000256" key="1">
    <source>
        <dbReference type="SAM" id="MobiDB-lite"/>
    </source>
</evidence>
<dbReference type="OrthoDB" id="390367at2"/>
<dbReference type="EMBL" id="CP006681">
    <property type="protein sequence ID" value="AHI52369.1"/>
    <property type="molecule type" value="Genomic_DNA"/>
</dbReference>
<organism evidence="2 3">
    <name type="scientific">Spiroplasma culicicola AES-1</name>
    <dbReference type="NCBI Taxonomy" id="1276246"/>
    <lineage>
        <taxon>Bacteria</taxon>
        <taxon>Bacillati</taxon>
        <taxon>Mycoplasmatota</taxon>
        <taxon>Mollicutes</taxon>
        <taxon>Entomoplasmatales</taxon>
        <taxon>Spiroplasmataceae</taxon>
        <taxon>Spiroplasma</taxon>
    </lineage>
</organism>
<protein>
    <submittedName>
        <fullName evidence="2">Uncharacterized protein</fullName>
    </submittedName>
</protein>
<dbReference type="PATRIC" id="fig|1276246.3.peg.28"/>
<dbReference type="Proteomes" id="UP000019267">
    <property type="component" value="Chromosome"/>
</dbReference>
<reference evidence="2 3" key="1">
    <citation type="journal article" date="2014" name="Genome Biol. Evol.">
        <title>Molecular evolution of the substrate utilization strategies and putative virulence factors in mosquito-associated Spiroplasma species.</title>
        <authorList>
            <person name="Chang T.H."/>
            <person name="Lo W.S."/>
            <person name="Ku C."/>
            <person name="Chen L.L."/>
            <person name="Kuo C.H."/>
        </authorList>
    </citation>
    <scope>NUCLEOTIDE SEQUENCE [LARGE SCALE GENOMIC DNA]</scope>
    <source>
        <strain evidence="2">AES-1</strain>
    </source>
</reference>
<dbReference type="KEGG" id="scq:SCULI_v1c00280"/>
<evidence type="ECO:0000313" key="3">
    <source>
        <dbReference type="Proteomes" id="UP000019267"/>
    </source>
</evidence>
<proteinExistence type="predicted"/>
<accession>W6AFB2</accession>
<dbReference type="AlphaFoldDB" id="W6AFB2"/>
<keyword evidence="3" id="KW-1185">Reference proteome</keyword>
<evidence type="ECO:0000313" key="2">
    <source>
        <dbReference type="EMBL" id="AHI52369.1"/>
    </source>
</evidence>
<dbReference type="HOGENOM" id="CLU_653651_0_0_14"/>
<sequence>MNCYIRLNNGNYEVVDGNTNKTIATFVSEFDAHKFLQSYLNSVYGAQPPIQPQQFVPMPMYSVPMVSYGMPMMMPQSGYAPQQAYGQPGMPTNYGQPNNGMMMQQGNNMAQQPQQNNGYPIAGMGNGQFNNSSAGYQQYPQDDSNNGHKKQGVDIFDDTTLTFDMSAFDEDKIGAIIQDNSLMINNTDDDSLGEVSLYSKKDKLQGEKKSKKIEDETLVNVSFRKEDDLYNIDRLQLKKAEAQMDVIDDYDLDNMSSIVVSESPNEDVWAQNIKQTSDVNKHNKQNSHFEKEKNSNSALDINSKVQPLNENVKVETNESQNRYNEEPNNASITSLYEKNLIPDDIVVPKKDDNLIDLGPVEEDDEVFSTPRRDAEQDDFENFSLSKGDKKALKKRKKAEEASRKKYSKLLK</sequence>
<feature type="region of interest" description="Disordered" evidence="1">
    <location>
        <begin position="280"/>
        <end position="299"/>
    </location>
</feature>
<dbReference type="RefSeq" id="WP_025362618.1">
    <property type="nucleotide sequence ID" value="NZ_CP006681.1"/>
</dbReference>
<gene>
    <name evidence="2" type="ORF">SCULI_v1c00280</name>
</gene>
<dbReference type="STRING" id="1276246.SCULI_v1c00280"/>